<dbReference type="Proteomes" id="UP001055115">
    <property type="component" value="Unassembled WGS sequence"/>
</dbReference>
<proteinExistence type="predicted"/>
<evidence type="ECO:0000256" key="1">
    <source>
        <dbReference type="SAM" id="MobiDB-lite"/>
    </source>
</evidence>
<dbReference type="AlphaFoldDB" id="A0AA37UKJ4"/>
<keyword evidence="3" id="KW-1185">Reference proteome</keyword>
<feature type="region of interest" description="Disordered" evidence="1">
    <location>
        <begin position="1"/>
        <end position="21"/>
    </location>
</feature>
<comment type="caution">
    <text evidence="2">The sequence shown here is derived from an EMBL/GenBank/DDBJ whole genome shotgun (WGS) entry which is preliminary data.</text>
</comment>
<gene>
    <name evidence="2" type="ORF">ColSpa_10342</name>
</gene>
<dbReference type="GeneID" id="73331144"/>
<dbReference type="EMBL" id="BQXU01000034">
    <property type="protein sequence ID" value="GKT50161.1"/>
    <property type="molecule type" value="Genomic_DNA"/>
</dbReference>
<name>A0AA37UKJ4_9PEZI</name>
<sequence>MTASHSKLYSHSSSLDPALDRANQTSLWRNPEVGKIYRNTEHITRTIIPPLIKACGLTDEVIASLERPIQVLDMCCGTGVASAYIQTMLQKADMASKGMIK</sequence>
<accession>A0AA37UKJ4</accession>
<evidence type="ECO:0000313" key="2">
    <source>
        <dbReference type="EMBL" id="GKT50161.1"/>
    </source>
</evidence>
<evidence type="ECO:0000313" key="3">
    <source>
        <dbReference type="Proteomes" id="UP001055115"/>
    </source>
</evidence>
<evidence type="ECO:0008006" key="4">
    <source>
        <dbReference type="Google" id="ProtNLM"/>
    </source>
</evidence>
<reference evidence="2 3" key="1">
    <citation type="submission" date="2022-03" db="EMBL/GenBank/DDBJ databases">
        <title>Genome data of Colletotrichum spp.</title>
        <authorList>
            <person name="Utami Y.D."/>
            <person name="Hiruma K."/>
        </authorList>
    </citation>
    <scope>NUCLEOTIDE SEQUENCE [LARGE SCALE GENOMIC DNA]</scope>
    <source>
        <strain evidence="2 3">MAFF 239500</strain>
    </source>
</reference>
<feature type="compositionally biased region" description="Low complexity" evidence="1">
    <location>
        <begin position="1"/>
        <end position="15"/>
    </location>
</feature>
<organism evidence="2 3">
    <name type="scientific">Colletotrichum spaethianum</name>
    <dbReference type="NCBI Taxonomy" id="700344"/>
    <lineage>
        <taxon>Eukaryota</taxon>
        <taxon>Fungi</taxon>
        <taxon>Dikarya</taxon>
        <taxon>Ascomycota</taxon>
        <taxon>Pezizomycotina</taxon>
        <taxon>Sordariomycetes</taxon>
        <taxon>Hypocreomycetidae</taxon>
        <taxon>Glomerellales</taxon>
        <taxon>Glomerellaceae</taxon>
        <taxon>Colletotrichum</taxon>
        <taxon>Colletotrichum spaethianum species complex</taxon>
    </lineage>
</organism>
<dbReference type="RefSeq" id="XP_049132511.1">
    <property type="nucleotide sequence ID" value="XM_049276554.1"/>
</dbReference>
<protein>
    <recommendedName>
        <fullName evidence="4">Methyltransferase domain-containing protein</fullName>
    </recommendedName>
</protein>